<sequence length="252" mass="28248">MFASVQNYLHTLSTDSKGRAAIHFSAEVHEFSTIVSKIVETLQIYHSVHPEIDADPKHVAFGLMTKGANTLMAGFELALTGYFWEPQILFRSALEGFATAWDIVNNPKRFAVWQAGKKFSSTDSISNLKKEIEPVGKMYGFLSEMYVHTSPINSSPPMFVSQGEAKFQFFGYLPPDKEDVRKGEVYVALLTSFVCLQLTEIIFHNYAKELETIEKIPGTDTVSTKVSARHRKFVDAAMAHFSTRSKDPSACF</sequence>
<gene>
    <name evidence="1" type="ORF">ABXR19_11770</name>
</gene>
<comment type="caution">
    <text evidence="1">The sequence shown here is derived from an EMBL/GenBank/DDBJ whole genome shotgun (WGS) entry which is preliminary data.</text>
</comment>
<name>A0ABV2TLR1_9RHOO</name>
<dbReference type="EMBL" id="JBEWZI010000011">
    <property type="protein sequence ID" value="MET7014869.1"/>
    <property type="molecule type" value="Genomic_DNA"/>
</dbReference>
<proteinExistence type="predicted"/>
<evidence type="ECO:0000313" key="2">
    <source>
        <dbReference type="Proteomes" id="UP001549691"/>
    </source>
</evidence>
<keyword evidence="2" id="KW-1185">Reference proteome</keyword>
<evidence type="ECO:0000313" key="1">
    <source>
        <dbReference type="EMBL" id="MET7014869.1"/>
    </source>
</evidence>
<reference evidence="1 2" key="1">
    <citation type="submission" date="2024-07" db="EMBL/GenBank/DDBJ databases">
        <title>Uliginosibacterium flavum JJ3220;KACC:17644.</title>
        <authorList>
            <person name="Kim M.K."/>
        </authorList>
    </citation>
    <scope>NUCLEOTIDE SEQUENCE [LARGE SCALE GENOMIC DNA]</scope>
    <source>
        <strain evidence="1 2">KACC:17644</strain>
    </source>
</reference>
<organism evidence="1 2">
    <name type="scientific">Uliginosibacterium flavum</name>
    <dbReference type="NCBI Taxonomy" id="1396831"/>
    <lineage>
        <taxon>Bacteria</taxon>
        <taxon>Pseudomonadati</taxon>
        <taxon>Pseudomonadota</taxon>
        <taxon>Betaproteobacteria</taxon>
        <taxon>Rhodocyclales</taxon>
        <taxon>Zoogloeaceae</taxon>
        <taxon>Uliginosibacterium</taxon>
    </lineage>
</organism>
<accession>A0ABV2TLR1</accession>
<dbReference type="Proteomes" id="UP001549691">
    <property type="component" value="Unassembled WGS sequence"/>
</dbReference>
<dbReference type="RefSeq" id="WP_354601328.1">
    <property type="nucleotide sequence ID" value="NZ_JBEWZI010000011.1"/>
</dbReference>
<protein>
    <submittedName>
        <fullName evidence="1">Uncharacterized protein</fullName>
    </submittedName>
</protein>